<keyword evidence="2" id="KW-1185">Reference proteome</keyword>
<name>A0A6G0XQN0_9STRA</name>
<accession>A0A6G0XQN0</accession>
<gene>
    <name evidence="1" type="ORF">Ae201684_002514</name>
</gene>
<protein>
    <submittedName>
        <fullName evidence="1">Uncharacterized protein</fullName>
    </submittedName>
</protein>
<comment type="caution">
    <text evidence="1">The sequence shown here is derived from an EMBL/GenBank/DDBJ whole genome shotgun (WGS) entry which is preliminary data.</text>
</comment>
<sequence length="119" mass="14077">MYYDLIFRRTTFGCNNVRQTIRHGFDQLLNEIQRDFIPQTANPSFQSFLRSWRAITDPKTYPRPHVLNRIKVWALWRVLEGCHGIFIEKIENFLCLVIKSTGKSNWAKFLGNSSNKRSI</sequence>
<organism evidence="1 2">
    <name type="scientific">Aphanomyces euteiches</name>
    <dbReference type="NCBI Taxonomy" id="100861"/>
    <lineage>
        <taxon>Eukaryota</taxon>
        <taxon>Sar</taxon>
        <taxon>Stramenopiles</taxon>
        <taxon>Oomycota</taxon>
        <taxon>Saprolegniomycetes</taxon>
        <taxon>Saprolegniales</taxon>
        <taxon>Verrucalvaceae</taxon>
        <taxon>Aphanomyces</taxon>
    </lineage>
</organism>
<dbReference type="Proteomes" id="UP000481153">
    <property type="component" value="Unassembled WGS sequence"/>
</dbReference>
<evidence type="ECO:0000313" key="1">
    <source>
        <dbReference type="EMBL" id="KAF0742615.1"/>
    </source>
</evidence>
<evidence type="ECO:0000313" key="2">
    <source>
        <dbReference type="Proteomes" id="UP000481153"/>
    </source>
</evidence>
<dbReference type="EMBL" id="VJMJ01000026">
    <property type="protein sequence ID" value="KAF0742615.1"/>
    <property type="molecule type" value="Genomic_DNA"/>
</dbReference>
<reference evidence="1 2" key="1">
    <citation type="submission" date="2019-07" db="EMBL/GenBank/DDBJ databases">
        <title>Genomics analysis of Aphanomyces spp. identifies a new class of oomycete effector associated with host adaptation.</title>
        <authorList>
            <person name="Gaulin E."/>
        </authorList>
    </citation>
    <scope>NUCLEOTIDE SEQUENCE [LARGE SCALE GENOMIC DNA]</scope>
    <source>
        <strain evidence="1 2">ATCC 201684</strain>
    </source>
</reference>
<proteinExistence type="predicted"/>
<dbReference type="AlphaFoldDB" id="A0A6G0XQN0"/>